<dbReference type="Gene3D" id="1.10.630.10">
    <property type="entry name" value="Cytochrome P450"/>
    <property type="match status" value="1"/>
</dbReference>
<keyword evidence="12 15" id="KW-0472">Membrane</keyword>
<evidence type="ECO:0000256" key="3">
    <source>
        <dbReference type="ARBA" id="ARBA00004406"/>
    </source>
</evidence>
<dbReference type="InterPro" id="IPR050196">
    <property type="entry name" value="Cytochrome_P450_Monoox"/>
</dbReference>
<keyword evidence="5 13" id="KW-0349">Heme</keyword>
<comment type="similarity">
    <text evidence="4 14">Belongs to the cytochrome P450 family.</text>
</comment>
<evidence type="ECO:0000313" key="16">
    <source>
        <dbReference type="EMBL" id="JAS06175.1"/>
    </source>
</evidence>
<name>A0A1B6BYW1_9HEMI</name>
<dbReference type="PANTHER" id="PTHR24291:SF189">
    <property type="entry name" value="CYTOCHROME P450 4C3-RELATED"/>
    <property type="match status" value="1"/>
</dbReference>
<evidence type="ECO:0000256" key="5">
    <source>
        <dbReference type="ARBA" id="ARBA00022617"/>
    </source>
</evidence>
<keyword evidence="10 13" id="KW-0408">Iron</keyword>
<dbReference type="InterPro" id="IPR017972">
    <property type="entry name" value="Cyt_P450_CS"/>
</dbReference>
<evidence type="ECO:0000256" key="15">
    <source>
        <dbReference type="SAM" id="Phobius"/>
    </source>
</evidence>
<keyword evidence="8" id="KW-0492">Microsome</keyword>
<dbReference type="CDD" id="cd20628">
    <property type="entry name" value="CYP4"/>
    <property type="match status" value="1"/>
</dbReference>
<dbReference type="EMBL" id="GEDC01031123">
    <property type="protein sequence ID" value="JAS06175.1"/>
    <property type="molecule type" value="Transcribed_RNA"/>
</dbReference>
<evidence type="ECO:0000256" key="13">
    <source>
        <dbReference type="PIRSR" id="PIRSR602401-1"/>
    </source>
</evidence>
<organism evidence="16">
    <name type="scientific">Clastoptera arizonana</name>
    <name type="common">Arizona spittle bug</name>
    <dbReference type="NCBI Taxonomy" id="38151"/>
    <lineage>
        <taxon>Eukaryota</taxon>
        <taxon>Metazoa</taxon>
        <taxon>Ecdysozoa</taxon>
        <taxon>Arthropoda</taxon>
        <taxon>Hexapoda</taxon>
        <taxon>Insecta</taxon>
        <taxon>Pterygota</taxon>
        <taxon>Neoptera</taxon>
        <taxon>Paraneoptera</taxon>
        <taxon>Hemiptera</taxon>
        <taxon>Auchenorrhyncha</taxon>
        <taxon>Cercopoidea</taxon>
        <taxon>Clastopteridae</taxon>
        <taxon>Clastoptera</taxon>
    </lineage>
</organism>
<keyword evidence="11 14" id="KW-0503">Monooxygenase</keyword>
<evidence type="ECO:0000256" key="14">
    <source>
        <dbReference type="RuleBase" id="RU000461"/>
    </source>
</evidence>
<proteinExistence type="inferred from homology"/>
<evidence type="ECO:0000256" key="12">
    <source>
        <dbReference type="ARBA" id="ARBA00023136"/>
    </source>
</evidence>
<dbReference type="GO" id="GO:0005506">
    <property type="term" value="F:iron ion binding"/>
    <property type="evidence" value="ECO:0007669"/>
    <property type="project" value="InterPro"/>
</dbReference>
<dbReference type="GO" id="GO:0005789">
    <property type="term" value="C:endoplasmic reticulum membrane"/>
    <property type="evidence" value="ECO:0007669"/>
    <property type="project" value="UniProtKB-SubCell"/>
</dbReference>
<evidence type="ECO:0000256" key="11">
    <source>
        <dbReference type="ARBA" id="ARBA00023033"/>
    </source>
</evidence>
<evidence type="ECO:0000256" key="1">
    <source>
        <dbReference type="ARBA" id="ARBA00001971"/>
    </source>
</evidence>
<gene>
    <name evidence="16" type="ORF">g.11521</name>
</gene>
<evidence type="ECO:0008006" key="17">
    <source>
        <dbReference type="Google" id="ProtNLM"/>
    </source>
</evidence>
<evidence type="ECO:0000256" key="7">
    <source>
        <dbReference type="ARBA" id="ARBA00022824"/>
    </source>
</evidence>
<keyword evidence="15" id="KW-1133">Transmembrane helix</keyword>
<dbReference type="SUPFAM" id="SSF48264">
    <property type="entry name" value="Cytochrome P450"/>
    <property type="match status" value="1"/>
</dbReference>
<dbReference type="PRINTS" id="PR00385">
    <property type="entry name" value="P450"/>
</dbReference>
<evidence type="ECO:0000256" key="2">
    <source>
        <dbReference type="ARBA" id="ARBA00004174"/>
    </source>
</evidence>
<keyword evidence="6 13" id="KW-0479">Metal-binding</keyword>
<protein>
    <recommendedName>
        <fullName evidence="17">Cytochrome P450</fullName>
    </recommendedName>
</protein>
<comment type="cofactor">
    <cofactor evidence="1 13">
        <name>heme</name>
        <dbReference type="ChEBI" id="CHEBI:30413"/>
    </cofactor>
</comment>
<dbReference type="GO" id="GO:0020037">
    <property type="term" value="F:heme binding"/>
    <property type="evidence" value="ECO:0007669"/>
    <property type="project" value="InterPro"/>
</dbReference>
<dbReference type="PROSITE" id="PS00086">
    <property type="entry name" value="CYTOCHROME_P450"/>
    <property type="match status" value="1"/>
</dbReference>
<evidence type="ECO:0000256" key="10">
    <source>
        <dbReference type="ARBA" id="ARBA00023004"/>
    </source>
</evidence>
<accession>A0A1B6BYW1</accession>
<dbReference type="InterPro" id="IPR002401">
    <property type="entry name" value="Cyt_P450_E_grp-I"/>
</dbReference>
<keyword evidence="9 14" id="KW-0560">Oxidoreductase</keyword>
<dbReference type="GO" id="GO:0004497">
    <property type="term" value="F:monooxygenase activity"/>
    <property type="evidence" value="ECO:0007669"/>
    <property type="project" value="UniProtKB-KW"/>
</dbReference>
<feature type="binding site" description="axial binding residue" evidence="13">
    <location>
        <position position="477"/>
    </location>
    <ligand>
        <name>heme</name>
        <dbReference type="ChEBI" id="CHEBI:30413"/>
    </ligand>
    <ligandPart>
        <name>Fe</name>
        <dbReference type="ChEBI" id="CHEBI:18248"/>
    </ligandPart>
</feature>
<dbReference type="GO" id="GO:0016705">
    <property type="term" value="F:oxidoreductase activity, acting on paired donors, with incorporation or reduction of molecular oxygen"/>
    <property type="evidence" value="ECO:0007669"/>
    <property type="project" value="InterPro"/>
</dbReference>
<feature type="non-terminal residue" evidence="16">
    <location>
        <position position="1"/>
    </location>
</feature>
<keyword evidence="15" id="KW-0812">Transmembrane</keyword>
<dbReference type="AlphaFoldDB" id="A0A1B6BYW1"/>
<keyword evidence="7" id="KW-0256">Endoplasmic reticulum</keyword>
<feature type="transmembrane region" description="Helical" evidence="15">
    <location>
        <begin position="29"/>
        <end position="47"/>
    </location>
</feature>
<dbReference type="PRINTS" id="PR00463">
    <property type="entry name" value="EP450I"/>
</dbReference>
<dbReference type="InterPro" id="IPR036396">
    <property type="entry name" value="Cyt_P450_sf"/>
</dbReference>
<dbReference type="Pfam" id="PF00067">
    <property type="entry name" value="p450"/>
    <property type="match status" value="1"/>
</dbReference>
<sequence length="561" mass="64503">LSALGSLHYSSPMAAYTYLLKLAFTNGSITLHLILAIIIASCLYIYFSFYRYSARFMQLANKIPGPRRFPIIGSAYVFGTNAQDILQNVTDYSTFYGDVSGHWIGPLLYVCIVKAEDVEMVLGSSNMLTKSAANDLMKSMLGDGLVTLSGEKWKKHRKLLQPTFHYQILEEYVSVFLSQSKILNEILETKLDQDSVDIKPYLSNFTFDILFETLMSTKSDEQLSRKESPYVTALTITSSLLACRFFKPWMYIDYIFYKTQSGREFRKYINILHNNTKKIISNKRKVLNKETNKTIISNEENGKKKRKGFLDYLLEMAPDNGLTEDDIENESNTITMAGYDTTSAAIGFLCLVLSKRFDVQEKIVEEIIEVLGSLEDKPFTYQEIMSFKYLDRVVRESLRLFPTIPYLARHITEDTTLPSGYTIPDGCGVIIPFIRLHRDPEQYPNPNVFDPDNFLPERVSTRHPYSFCPFSAGPRNCIGQRYAMVQMKALAICLLRSFWFTPVDFKLELASKITMISRTGIRLGLKRRTHERPHVDNIEEKSKYIKCSVSYLDIQFKDNYL</sequence>
<reference evidence="16" key="1">
    <citation type="submission" date="2015-12" db="EMBL/GenBank/DDBJ databases">
        <title>De novo transcriptome assembly of four potential Pierce s Disease insect vectors from Arizona vineyards.</title>
        <authorList>
            <person name="Tassone E.E."/>
        </authorList>
    </citation>
    <scope>NUCLEOTIDE SEQUENCE</scope>
</reference>
<comment type="subcellular location">
    <subcellularLocation>
        <location evidence="3">Endoplasmic reticulum membrane</location>
        <topology evidence="3">Peripheral membrane protein</topology>
    </subcellularLocation>
    <subcellularLocation>
        <location evidence="2">Microsome membrane</location>
        <topology evidence="2">Peripheral membrane protein</topology>
    </subcellularLocation>
</comment>
<evidence type="ECO:0000256" key="6">
    <source>
        <dbReference type="ARBA" id="ARBA00022723"/>
    </source>
</evidence>
<dbReference type="InterPro" id="IPR001128">
    <property type="entry name" value="Cyt_P450"/>
</dbReference>
<evidence type="ECO:0000256" key="9">
    <source>
        <dbReference type="ARBA" id="ARBA00023002"/>
    </source>
</evidence>
<dbReference type="PANTHER" id="PTHR24291">
    <property type="entry name" value="CYTOCHROME P450 FAMILY 4"/>
    <property type="match status" value="1"/>
</dbReference>
<evidence type="ECO:0000256" key="4">
    <source>
        <dbReference type="ARBA" id="ARBA00010617"/>
    </source>
</evidence>
<evidence type="ECO:0000256" key="8">
    <source>
        <dbReference type="ARBA" id="ARBA00022848"/>
    </source>
</evidence>